<dbReference type="EMBL" id="QEAN01000106">
    <property type="protein sequence ID" value="TPX48116.1"/>
    <property type="molecule type" value="Genomic_DNA"/>
</dbReference>
<dbReference type="VEuPathDB" id="FungiDB:SeMB42_g03117"/>
<evidence type="ECO:0000313" key="2">
    <source>
        <dbReference type="EMBL" id="TPX41971.1"/>
    </source>
</evidence>
<dbReference type="OrthoDB" id="2141421at2759"/>
<evidence type="ECO:0000313" key="5">
    <source>
        <dbReference type="Proteomes" id="UP000320475"/>
    </source>
</evidence>
<accession>A0A507D9E9</accession>
<keyword evidence="1" id="KW-0472">Membrane</keyword>
<dbReference type="AlphaFoldDB" id="A0A507D9E9"/>
<keyword evidence="4" id="KW-1185">Reference proteome</keyword>
<gene>
    <name evidence="2" type="ORF">SeLEV6574_g05827</name>
    <name evidence="3" type="ORF">SeMB42_g03117</name>
</gene>
<proteinExistence type="predicted"/>
<name>A0A507D9E9_9FUNG</name>
<dbReference type="EMBL" id="QEAM01000293">
    <property type="protein sequence ID" value="TPX41971.1"/>
    <property type="molecule type" value="Genomic_DNA"/>
</dbReference>
<sequence>MVQKPVHDTKSALERYRAQVVPIVHALRDYAKAVFHYVVRMVDEYPPLKAFMYSLAASSAIPLAVFAGYSTITFLGAGAVAVTGLALVQGGFVLFGAFWLFWFLLGSVAVALITTFWFTLAYTGYKVVQPYLPARLQSRIERPIAAVQSTVGGGASY</sequence>
<feature type="transmembrane region" description="Helical" evidence="1">
    <location>
        <begin position="101"/>
        <end position="125"/>
    </location>
</feature>
<comment type="caution">
    <text evidence="3">The sequence shown here is derived from an EMBL/GenBank/DDBJ whole genome shotgun (WGS) entry which is preliminary data.</text>
</comment>
<dbReference type="Proteomes" id="UP000320475">
    <property type="component" value="Unassembled WGS sequence"/>
</dbReference>
<evidence type="ECO:0000313" key="3">
    <source>
        <dbReference type="EMBL" id="TPX48116.1"/>
    </source>
</evidence>
<reference evidence="4 5" key="1">
    <citation type="journal article" date="2019" name="Sci. Rep.">
        <title>Comparative genomics of chytrid fungi reveal insights into the obligate biotrophic and pathogenic lifestyle of Synchytrium endobioticum.</title>
        <authorList>
            <person name="van de Vossenberg B.T.L.H."/>
            <person name="Warris S."/>
            <person name="Nguyen H.D.T."/>
            <person name="van Gent-Pelzer M.P.E."/>
            <person name="Joly D.L."/>
            <person name="van de Geest H.C."/>
            <person name="Bonants P.J.M."/>
            <person name="Smith D.S."/>
            <person name="Levesque C.A."/>
            <person name="van der Lee T.A.J."/>
        </authorList>
    </citation>
    <scope>NUCLEOTIDE SEQUENCE [LARGE SCALE GENOMIC DNA]</scope>
    <source>
        <strain evidence="2 5">LEV6574</strain>
        <strain evidence="3 4">MB42</strain>
    </source>
</reference>
<evidence type="ECO:0000313" key="4">
    <source>
        <dbReference type="Proteomes" id="UP000317494"/>
    </source>
</evidence>
<dbReference type="Proteomes" id="UP000317494">
    <property type="component" value="Unassembled WGS sequence"/>
</dbReference>
<evidence type="ECO:0000256" key="1">
    <source>
        <dbReference type="SAM" id="Phobius"/>
    </source>
</evidence>
<dbReference type="Pfam" id="PF16015">
    <property type="entry name" value="Promethin"/>
    <property type="match status" value="1"/>
</dbReference>
<organism evidence="3 4">
    <name type="scientific">Synchytrium endobioticum</name>
    <dbReference type="NCBI Taxonomy" id="286115"/>
    <lineage>
        <taxon>Eukaryota</taxon>
        <taxon>Fungi</taxon>
        <taxon>Fungi incertae sedis</taxon>
        <taxon>Chytridiomycota</taxon>
        <taxon>Chytridiomycota incertae sedis</taxon>
        <taxon>Chytridiomycetes</taxon>
        <taxon>Synchytriales</taxon>
        <taxon>Synchytriaceae</taxon>
        <taxon>Synchytrium</taxon>
    </lineage>
</organism>
<keyword evidence="1" id="KW-0812">Transmembrane</keyword>
<keyword evidence="1" id="KW-1133">Transmembrane helix</keyword>
<protein>
    <submittedName>
        <fullName evidence="3">Uncharacterized protein</fullName>
    </submittedName>
</protein>